<accession>A0ABR4YJJ4</accession>
<dbReference type="RefSeq" id="WP_022064337.1">
    <property type="nucleotide sequence ID" value="NZ_JRGF01000004.1"/>
</dbReference>
<feature type="domain" description="MotA/TolQ/ExbB proton channel" evidence="8">
    <location>
        <begin position="87"/>
        <end position="208"/>
    </location>
</feature>
<evidence type="ECO:0000256" key="4">
    <source>
        <dbReference type="ARBA" id="ARBA00022989"/>
    </source>
</evidence>
<keyword evidence="3 7" id="KW-0812">Transmembrane</keyword>
<evidence type="ECO:0000259" key="8">
    <source>
        <dbReference type="Pfam" id="PF01618"/>
    </source>
</evidence>
<keyword evidence="6" id="KW-0813">Transport</keyword>
<keyword evidence="10" id="KW-1185">Reference proteome</keyword>
<feature type="transmembrane region" description="Helical" evidence="7">
    <location>
        <begin position="129"/>
        <end position="153"/>
    </location>
</feature>
<keyword evidence="2" id="KW-1003">Cell membrane</keyword>
<evidence type="ECO:0000313" key="10">
    <source>
        <dbReference type="Proteomes" id="UP000030889"/>
    </source>
</evidence>
<gene>
    <name evidence="9" type="ORF">LG35_04135</name>
</gene>
<dbReference type="Pfam" id="PF01618">
    <property type="entry name" value="MotA_ExbB"/>
    <property type="match status" value="1"/>
</dbReference>
<dbReference type="InterPro" id="IPR002898">
    <property type="entry name" value="MotA_ExbB_proton_chnl"/>
</dbReference>
<evidence type="ECO:0000313" key="9">
    <source>
        <dbReference type="EMBL" id="KHE42426.1"/>
    </source>
</evidence>
<evidence type="ECO:0000256" key="6">
    <source>
        <dbReference type="RuleBase" id="RU004057"/>
    </source>
</evidence>
<sequence length="226" mass="24557">MTIFLQAAGAAVAEQPKTMGFGELFLAGGWLMWVLLVLGALAIYIFVERFIAIRKASKIDQNFINKIRDFIYEGRMEAAVDLCKSTDTPIARMIDKGIERIGRPMTDVQNAIENVANLEVSKLENGLPALATISGGAPMIGFLGTVIGLVQAFMNMSMAGGVVDMSILSSGMYVAMITTVGGLIVGIPAYFGYNYLIARIEKLIFQMEANSIAFMDILNQPVDKKK</sequence>
<keyword evidence="4 7" id="KW-1133">Transmembrane helix</keyword>
<evidence type="ECO:0000256" key="3">
    <source>
        <dbReference type="ARBA" id="ARBA00022692"/>
    </source>
</evidence>
<dbReference type="PANTHER" id="PTHR30625">
    <property type="entry name" value="PROTEIN TOLQ"/>
    <property type="match status" value="1"/>
</dbReference>
<keyword evidence="6" id="KW-0653">Protein transport</keyword>
<comment type="subcellular location">
    <subcellularLocation>
        <location evidence="1">Cell membrane</location>
        <topology evidence="1">Multi-pass membrane protein</topology>
    </subcellularLocation>
    <subcellularLocation>
        <location evidence="6">Membrane</location>
        <topology evidence="6">Multi-pass membrane protein</topology>
    </subcellularLocation>
</comment>
<protein>
    <submittedName>
        <fullName evidence="9">Biopolymer transporter ExbB</fullName>
    </submittedName>
</protein>
<dbReference type="Proteomes" id="UP000030889">
    <property type="component" value="Unassembled WGS sequence"/>
</dbReference>
<dbReference type="InterPro" id="IPR050790">
    <property type="entry name" value="ExbB/TolQ_transport"/>
</dbReference>
<evidence type="ECO:0000256" key="7">
    <source>
        <dbReference type="SAM" id="Phobius"/>
    </source>
</evidence>
<dbReference type="EMBL" id="JRGF01000004">
    <property type="protein sequence ID" value="KHE42426.1"/>
    <property type="molecule type" value="Genomic_DNA"/>
</dbReference>
<feature type="transmembrane region" description="Helical" evidence="7">
    <location>
        <begin position="173"/>
        <end position="197"/>
    </location>
</feature>
<organism evidence="9 10">
    <name type="scientific">Alistipes inops</name>
    <dbReference type="NCBI Taxonomy" id="1501391"/>
    <lineage>
        <taxon>Bacteria</taxon>
        <taxon>Pseudomonadati</taxon>
        <taxon>Bacteroidota</taxon>
        <taxon>Bacteroidia</taxon>
        <taxon>Bacteroidales</taxon>
        <taxon>Rikenellaceae</taxon>
        <taxon>Alistipes</taxon>
    </lineage>
</organism>
<evidence type="ECO:0000256" key="2">
    <source>
        <dbReference type="ARBA" id="ARBA00022475"/>
    </source>
</evidence>
<evidence type="ECO:0000256" key="5">
    <source>
        <dbReference type="ARBA" id="ARBA00023136"/>
    </source>
</evidence>
<dbReference type="PANTHER" id="PTHR30625:SF17">
    <property type="entry name" value="TOLQ-RELATED"/>
    <property type="match status" value="1"/>
</dbReference>
<feature type="transmembrane region" description="Helical" evidence="7">
    <location>
        <begin position="29"/>
        <end position="47"/>
    </location>
</feature>
<reference evidence="9 10" key="1">
    <citation type="submission" date="2014-09" db="EMBL/GenBank/DDBJ databases">
        <title>Alistipes sp. 627, sp. nov., a novel member of the family Rikenellaceae isolated from human faeces.</title>
        <authorList>
            <person name="Shkoporov A.N."/>
            <person name="Chaplin A.V."/>
            <person name="Motuzova O.V."/>
            <person name="Kafarskaia L.I."/>
            <person name="Khokhlova E.V."/>
            <person name="Efimov B.A."/>
        </authorList>
    </citation>
    <scope>NUCLEOTIDE SEQUENCE [LARGE SCALE GENOMIC DNA]</scope>
    <source>
        <strain evidence="9 10">627</strain>
    </source>
</reference>
<name>A0ABR4YJJ4_9BACT</name>
<evidence type="ECO:0000256" key="1">
    <source>
        <dbReference type="ARBA" id="ARBA00004651"/>
    </source>
</evidence>
<keyword evidence="5 7" id="KW-0472">Membrane</keyword>
<proteinExistence type="inferred from homology"/>
<comment type="caution">
    <text evidence="9">The sequence shown here is derived from an EMBL/GenBank/DDBJ whole genome shotgun (WGS) entry which is preliminary data.</text>
</comment>
<comment type="similarity">
    <text evidence="6">Belongs to the exbB/tolQ family.</text>
</comment>